<dbReference type="STRING" id="1399860.A0A2C5XCD9"/>
<evidence type="ECO:0000313" key="1">
    <source>
        <dbReference type="EMBL" id="PHH67199.1"/>
    </source>
</evidence>
<protein>
    <submittedName>
        <fullName evidence="1">Uncharacterized protein</fullName>
    </submittedName>
</protein>
<dbReference type="PROSITE" id="PS51257">
    <property type="entry name" value="PROKAR_LIPOPROTEIN"/>
    <property type="match status" value="1"/>
</dbReference>
<proteinExistence type="predicted"/>
<organism evidence="1 2">
    <name type="scientific">Ophiocordyceps australis</name>
    <dbReference type="NCBI Taxonomy" id="1399860"/>
    <lineage>
        <taxon>Eukaryota</taxon>
        <taxon>Fungi</taxon>
        <taxon>Dikarya</taxon>
        <taxon>Ascomycota</taxon>
        <taxon>Pezizomycotina</taxon>
        <taxon>Sordariomycetes</taxon>
        <taxon>Hypocreomycetidae</taxon>
        <taxon>Hypocreales</taxon>
        <taxon>Ophiocordycipitaceae</taxon>
        <taxon>Ophiocordyceps</taxon>
    </lineage>
</organism>
<accession>A0A2C5XCD9</accession>
<comment type="caution">
    <text evidence="1">The sequence shown here is derived from an EMBL/GenBank/DDBJ whole genome shotgun (WGS) entry which is preliminary data.</text>
</comment>
<evidence type="ECO:0000313" key="2">
    <source>
        <dbReference type="Proteomes" id="UP000226192"/>
    </source>
</evidence>
<sequence length="880" mass="98563">MRTASAFQQLYSSSLTFACRHHIQQDGVPARIGRALNDKVIEMLYEPEIPWFKVITHVQHRQLVRDFIHKLLCEITEEDSELLSYNQSNAFAELDGSLHSVRILPWSEMQHGLSTLWRGLEACNGWKLDMLLAIISSQWGNMGAPSCMQDLDKLLQCTISYNLRSTMVYLGTSKSAATLDKAINTLDNLLRLAVYASHGWKQPEARHFMDTSNQLRLVRYDNVLAPEGPDTFRFVYNWLSHLGHDSTTYVLGSREEGNREYKRLTAAATMFSAFEEYDYATKSPEKVTTLFEVIVKASRGQLVPNQEERLPDATVNMNASEPSNAVTLNQTPQCLSDTYHVESVDSKADSTLDHLFEGPSEDISTSNFVRNWIDDATCAKTTQQPQTEDLMSFEEVLSSRAETICTNGSRDFAEQSGNLIDLEDEPQCNASLELTSCMQQPDLLDMSPPSELLLDPVENTFPTAFFGLQPDIPKDIRRTMDQRADREGRSSTPALKLEDGERPISAASWSLGLSRTTRPLLASQELLATNNTLLQLIKTKTKDLYSTLHLMPGIVSLDVKFGRVYIKDMSAALVSTGFGPYFLESQMMASLLVDQTQPSRFAFSTILSTAGFDADTLTELQPAKGGRWTSCDKEVWYEFECDSDEHGKFVVEMDAQTLEHRVRGPPHEVGTLNIHCVHRPWDIQVCVSHVQTLVKSPIHAAIADALAASVSIRTDKTGEVMVETTTDPRLQASIEGIYVRHVARYNNTARPSSILSINMTKKLARGEKQEKRMKWKTVSKNGQGTGSPPIWYEAYISSQQAQELLSQNPGLKLGEQATYDGEMLKNDGIFEDLCRPALYMITQMDDIGAFNDNGHGVQARTVLGNGPMEKNGPRGNRDFW</sequence>
<dbReference type="OrthoDB" id="3439512at2759"/>
<name>A0A2C5XCD9_9HYPO</name>
<reference evidence="1 2" key="1">
    <citation type="submission" date="2017-06" db="EMBL/GenBank/DDBJ databases">
        <title>Ant-infecting Ophiocordyceps genomes reveal a high diversity of potential behavioral manipulation genes and a possible major role for enterotoxins.</title>
        <authorList>
            <person name="De Bekker C."/>
            <person name="Evans H.C."/>
            <person name="Brachmann A."/>
            <person name="Hughes D.P."/>
        </authorList>
    </citation>
    <scope>NUCLEOTIDE SEQUENCE [LARGE SCALE GENOMIC DNA]</scope>
    <source>
        <strain evidence="1 2">Map64</strain>
    </source>
</reference>
<gene>
    <name evidence="1" type="ORF">CDD81_2968</name>
</gene>
<dbReference type="Proteomes" id="UP000226192">
    <property type="component" value="Unassembled WGS sequence"/>
</dbReference>
<dbReference type="AlphaFoldDB" id="A0A2C5XCD9"/>
<dbReference type="EMBL" id="NJET01000002">
    <property type="protein sequence ID" value="PHH67199.1"/>
    <property type="molecule type" value="Genomic_DNA"/>
</dbReference>
<keyword evidence="2" id="KW-1185">Reference proteome</keyword>